<comment type="subcellular location">
    <subcellularLocation>
        <location evidence="1">Membrane</location>
        <topology evidence="1">Multi-pass membrane protein</topology>
    </subcellularLocation>
</comment>
<proteinExistence type="inferred from homology"/>
<dbReference type="Pfam" id="PF04103">
    <property type="entry name" value="CD20"/>
    <property type="match status" value="1"/>
</dbReference>
<feature type="transmembrane region" description="Helical" evidence="7">
    <location>
        <begin position="138"/>
        <end position="158"/>
    </location>
</feature>
<feature type="transmembrane region" description="Helical" evidence="7">
    <location>
        <begin position="178"/>
        <end position="201"/>
    </location>
</feature>
<evidence type="ECO:0000256" key="4">
    <source>
        <dbReference type="ARBA" id="ARBA00022989"/>
    </source>
</evidence>
<feature type="transmembrane region" description="Helical" evidence="7">
    <location>
        <begin position="76"/>
        <end position="96"/>
    </location>
</feature>
<evidence type="ECO:0000256" key="1">
    <source>
        <dbReference type="ARBA" id="ARBA00004141"/>
    </source>
</evidence>
<sequence>MKMSTSVASGNGLVVVTHVYREQDALRGDAPPRVVFPPVSSVLHNGALRGAPPQDGAVVALFHLLETFVRRQKTTLGTVQILIGVVVFLFGIVTTVDATAVMSTMSGIMFWGSLIHVIAGFLTVAAEKKHSQSWDRALLIMNIFSSVTAAVAVLLYCLDQSADVYWRTRSRVHGISGVMLVLSLLEFTVSAAVSVFTYKVIFPSTPEIMAYNISTQEAQYEPPPYVAATTVDTSETKFFPPAVVPPHPSSGDKSEDLPSTA</sequence>
<evidence type="ECO:0000256" key="3">
    <source>
        <dbReference type="ARBA" id="ARBA00022692"/>
    </source>
</evidence>
<dbReference type="PANTHER" id="PTHR23320">
    <property type="entry name" value="MEMBRANE-SPANNING 4-DOMAINS SUBFAMILY A MS4A -RELATED"/>
    <property type="match status" value="1"/>
</dbReference>
<gene>
    <name evidence="9" type="primary">LOC116222455</name>
</gene>
<dbReference type="PANTHER" id="PTHR23320:SF128">
    <property type="entry name" value="MEMBRANE-SPANNING 4-DOMAINS SUBFAMILY A MEMBER 4A"/>
    <property type="match status" value="1"/>
</dbReference>
<evidence type="ECO:0000313" key="8">
    <source>
        <dbReference type="Proteomes" id="UP000515152"/>
    </source>
</evidence>
<dbReference type="GeneID" id="116222455"/>
<dbReference type="Proteomes" id="UP000515152">
    <property type="component" value="Chromosome 11"/>
</dbReference>
<dbReference type="AlphaFoldDB" id="A0A6P8GBL6"/>
<evidence type="ECO:0000256" key="6">
    <source>
        <dbReference type="SAM" id="MobiDB-lite"/>
    </source>
</evidence>
<evidence type="ECO:0000256" key="2">
    <source>
        <dbReference type="ARBA" id="ARBA00009565"/>
    </source>
</evidence>
<dbReference type="OrthoDB" id="10071849at2759"/>
<dbReference type="GO" id="GO:0016020">
    <property type="term" value="C:membrane"/>
    <property type="evidence" value="ECO:0007669"/>
    <property type="project" value="UniProtKB-SubCell"/>
</dbReference>
<accession>A0A6P8GBL6</accession>
<keyword evidence="3 7" id="KW-0812">Transmembrane</keyword>
<evidence type="ECO:0000256" key="7">
    <source>
        <dbReference type="SAM" id="Phobius"/>
    </source>
</evidence>
<name>A0A6P8GBL6_CLUHA</name>
<keyword evidence="4 7" id="KW-1133">Transmembrane helix</keyword>
<evidence type="ECO:0000256" key="5">
    <source>
        <dbReference type="ARBA" id="ARBA00023136"/>
    </source>
</evidence>
<dbReference type="KEGG" id="char:116222455"/>
<organism evidence="8 9">
    <name type="scientific">Clupea harengus</name>
    <name type="common">Atlantic herring</name>
    <dbReference type="NCBI Taxonomy" id="7950"/>
    <lineage>
        <taxon>Eukaryota</taxon>
        <taxon>Metazoa</taxon>
        <taxon>Chordata</taxon>
        <taxon>Craniata</taxon>
        <taxon>Vertebrata</taxon>
        <taxon>Euteleostomi</taxon>
        <taxon>Actinopterygii</taxon>
        <taxon>Neopterygii</taxon>
        <taxon>Teleostei</taxon>
        <taxon>Clupei</taxon>
        <taxon>Clupeiformes</taxon>
        <taxon>Clupeoidei</taxon>
        <taxon>Clupeidae</taxon>
        <taxon>Clupea</taxon>
    </lineage>
</organism>
<feature type="region of interest" description="Disordered" evidence="6">
    <location>
        <begin position="241"/>
        <end position="261"/>
    </location>
</feature>
<reference evidence="9" key="1">
    <citation type="submission" date="2025-08" db="UniProtKB">
        <authorList>
            <consortium name="RefSeq"/>
        </authorList>
    </citation>
    <scope>IDENTIFICATION</scope>
</reference>
<dbReference type="InterPro" id="IPR030417">
    <property type="entry name" value="MS4A"/>
</dbReference>
<keyword evidence="5 7" id="KW-0472">Membrane</keyword>
<feature type="compositionally biased region" description="Basic and acidic residues" evidence="6">
    <location>
        <begin position="250"/>
        <end position="261"/>
    </location>
</feature>
<dbReference type="InterPro" id="IPR007237">
    <property type="entry name" value="CD20-like"/>
</dbReference>
<protein>
    <submittedName>
        <fullName evidence="9">Membrane-spanning 4-domains subfamily A member 15-like</fullName>
    </submittedName>
</protein>
<keyword evidence="8" id="KW-1185">Reference proteome</keyword>
<comment type="similarity">
    <text evidence="2">Belongs to the MS4A family.</text>
</comment>
<feature type="transmembrane region" description="Helical" evidence="7">
    <location>
        <begin position="108"/>
        <end position="126"/>
    </location>
</feature>
<dbReference type="RefSeq" id="XP_031432485.1">
    <property type="nucleotide sequence ID" value="XM_031576625.1"/>
</dbReference>
<evidence type="ECO:0000313" key="9">
    <source>
        <dbReference type="RefSeq" id="XP_031432485.1"/>
    </source>
</evidence>